<feature type="region of interest" description="Disordered" evidence="7">
    <location>
        <begin position="133"/>
        <end position="178"/>
    </location>
</feature>
<evidence type="ECO:0000313" key="9">
    <source>
        <dbReference type="Proteomes" id="UP001652660"/>
    </source>
</evidence>
<evidence type="ECO:0000256" key="5">
    <source>
        <dbReference type="ARBA" id="ARBA00022771"/>
    </source>
</evidence>
<dbReference type="GeneID" id="113742442"/>
<feature type="region of interest" description="Disordered" evidence="7">
    <location>
        <begin position="57"/>
        <end position="83"/>
    </location>
</feature>
<feature type="zinc finger region" description="FLZ-type" evidence="6">
    <location>
        <begin position="341"/>
        <end position="385"/>
    </location>
</feature>
<dbReference type="Proteomes" id="UP001652660">
    <property type="component" value="Chromosome 4e"/>
</dbReference>
<protein>
    <submittedName>
        <fullName evidence="10">Uncharacterized protein isoform X1</fullName>
    </submittedName>
</protein>
<evidence type="ECO:0000259" key="8">
    <source>
        <dbReference type="PROSITE" id="PS51795"/>
    </source>
</evidence>
<keyword evidence="5" id="KW-0863">Zinc-finger</keyword>
<evidence type="ECO:0000256" key="4">
    <source>
        <dbReference type="ARBA" id="ARBA00022723"/>
    </source>
</evidence>
<dbReference type="PANTHER" id="PTHR33059:SF4">
    <property type="entry name" value="FCS-LIKE ZINC FINGER 5"/>
    <property type="match status" value="1"/>
</dbReference>
<feature type="region of interest" description="Disordered" evidence="7">
    <location>
        <begin position="307"/>
        <end position="326"/>
    </location>
</feature>
<evidence type="ECO:0000256" key="6">
    <source>
        <dbReference type="PROSITE-ProRule" id="PRU01131"/>
    </source>
</evidence>
<feature type="domain" description="FLZ-type" evidence="8">
    <location>
        <begin position="341"/>
        <end position="385"/>
    </location>
</feature>
<dbReference type="Pfam" id="PF04570">
    <property type="entry name" value="zf-FLZ"/>
    <property type="match status" value="1"/>
</dbReference>
<evidence type="ECO:0000256" key="1">
    <source>
        <dbReference type="ARBA" id="ARBA00004496"/>
    </source>
</evidence>
<keyword evidence="3" id="KW-0963">Cytoplasm</keyword>
<keyword evidence="4" id="KW-0479">Metal-binding</keyword>
<evidence type="ECO:0000313" key="10">
    <source>
        <dbReference type="RefSeq" id="XP_071903235.1"/>
    </source>
</evidence>
<proteinExistence type="inferred from homology"/>
<evidence type="ECO:0000256" key="2">
    <source>
        <dbReference type="ARBA" id="ARBA00009374"/>
    </source>
</evidence>
<feature type="compositionally biased region" description="Polar residues" evidence="7">
    <location>
        <begin position="163"/>
        <end position="178"/>
    </location>
</feature>
<evidence type="ECO:0000256" key="3">
    <source>
        <dbReference type="ARBA" id="ARBA00022490"/>
    </source>
</evidence>
<name>A0ABM4U7I1_COFAR</name>
<reference evidence="10" key="1">
    <citation type="submission" date="2025-08" db="UniProtKB">
        <authorList>
            <consortium name="RefSeq"/>
        </authorList>
    </citation>
    <scope>IDENTIFICATION</scope>
    <source>
        <tissue evidence="10">Leaves</tissue>
    </source>
</reference>
<organism evidence="9 10">
    <name type="scientific">Coffea arabica</name>
    <name type="common">Arabian coffee</name>
    <dbReference type="NCBI Taxonomy" id="13443"/>
    <lineage>
        <taxon>Eukaryota</taxon>
        <taxon>Viridiplantae</taxon>
        <taxon>Streptophyta</taxon>
        <taxon>Embryophyta</taxon>
        <taxon>Tracheophyta</taxon>
        <taxon>Spermatophyta</taxon>
        <taxon>Magnoliopsida</taxon>
        <taxon>eudicotyledons</taxon>
        <taxon>Gunneridae</taxon>
        <taxon>Pentapetalae</taxon>
        <taxon>asterids</taxon>
        <taxon>lamiids</taxon>
        <taxon>Gentianales</taxon>
        <taxon>Rubiaceae</taxon>
        <taxon>Ixoroideae</taxon>
        <taxon>Gardenieae complex</taxon>
        <taxon>Bertiereae - Coffeeae clade</taxon>
        <taxon>Coffeeae</taxon>
        <taxon>Coffea</taxon>
    </lineage>
</organism>
<comment type="similarity">
    <text evidence="2">Belongs to the FLZ family.</text>
</comment>
<dbReference type="RefSeq" id="XP_071903235.1">
    <property type="nucleotide sequence ID" value="XM_072047134.1"/>
</dbReference>
<evidence type="ECO:0000256" key="7">
    <source>
        <dbReference type="SAM" id="MobiDB-lite"/>
    </source>
</evidence>
<feature type="compositionally biased region" description="Pro residues" evidence="7">
    <location>
        <begin position="314"/>
        <end position="325"/>
    </location>
</feature>
<comment type="subcellular location">
    <subcellularLocation>
        <location evidence="1">Cytoplasm</location>
    </subcellularLocation>
</comment>
<keyword evidence="9" id="KW-1185">Reference proteome</keyword>
<dbReference type="InterPro" id="IPR007650">
    <property type="entry name" value="Zf-FLZ_dom"/>
</dbReference>
<dbReference type="PROSITE" id="PS51795">
    <property type="entry name" value="ZF_FLZ"/>
    <property type="match status" value="1"/>
</dbReference>
<accession>A0ABM4U7I1</accession>
<gene>
    <name evidence="10" type="primary">LOC113742442</name>
</gene>
<dbReference type="PANTHER" id="PTHR33059">
    <property type="entry name" value="FCS-LIKE ZINC FINGER 5"/>
    <property type="match status" value="1"/>
</dbReference>
<sequence length="431" mass="47691">MNYSRVQNFRKNQKQHISTKAAAMLQNQMIRRSSSSDLSEICSIGSGSSLESLASLASDSGNSFSSGTPPSALKSSDHPPKIPFQKQKAALGNKKMGKPGFLSLLADKEVRPFQNKHIILSYRLQHYERPSGVSLPIETKTTSEKSGDEIPEASNPDDKPLKNPTSKNGQGPIQFGTSQGLKFRHESPCVFALRSWEQSSAPPQSVFSDYDLFSRPESAPSSEIKGHAIINPEGNACFRPLTFCTVHKSAGVLRLKDIQDSECYSRLEVKIPVHKVTHWFNDCILKFPPIHTTLIVFKPPSKDQKAMEDFSSVAPPPPPPPPPLKANPNASWTKNAKLQVNFLRYCMECCKVLVPKSNVYLYRGDAWFCSEECRQSSAIKDLELEAIQELALMLQRAKIKQANRAKAVKESEVASGKDKNKGKGKGIFFIG</sequence>
<keyword evidence="5" id="KW-0862">Zinc</keyword>